<feature type="compositionally biased region" description="Low complexity" evidence="1">
    <location>
        <begin position="20"/>
        <end position="33"/>
    </location>
</feature>
<reference evidence="2" key="1">
    <citation type="journal article" date="2018" name="Nat. Genet.">
        <title>Extensive intraspecific gene order and gene structural variations between Mo17 and other maize genomes.</title>
        <authorList>
            <person name="Sun S."/>
            <person name="Zhou Y."/>
            <person name="Chen J."/>
            <person name="Shi J."/>
            <person name="Zhao H."/>
            <person name="Zhao H."/>
            <person name="Song W."/>
            <person name="Zhang M."/>
            <person name="Cui Y."/>
            <person name="Dong X."/>
            <person name="Liu H."/>
            <person name="Ma X."/>
            <person name="Jiao Y."/>
            <person name="Wang B."/>
            <person name="Wei X."/>
            <person name="Stein J.C."/>
            <person name="Glaubitz J.C."/>
            <person name="Lu F."/>
            <person name="Yu G."/>
            <person name="Liang C."/>
            <person name="Fengler K."/>
            <person name="Li B."/>
            <person name="Rafalski A."/>
            <person name="Schnable P.S."/>
            <person name="Ware D.H."/>
            <person name="Buckler E.S."/>
            <person name="Lai J."/>
        </authorList>
    </citation>
    <scope>NUCLEOTIDE SEQUENCE [LARGE SCALE GENOMIC DNA]</scope>
    <source>
        <tissue evidence="2">Seedling</tissue>
    </source>
</reference>
<proteinExistence type="predicted"/>
<name>A0A3L6EIV2_MAIZE</name>
<sequence length="173" mass="17984">MADLHSHGAGALPCSPAPSLPSSLPWARAPPSAMDAARDPPGAPVFPAVQLPIQLPWPPSSLSTAPRNSNSSSSPPSAPFCSMAARSLSMADAQVASSSARPFLLFPDAAARSPCSDCSHGVQVPAPSPLIQKTAALRRAPSLAPFRCAQGARRNVQQPRWLRTLQACCFVAQ</sequence>
<feature type="region of interest" description="Disordered" evidence="1">
    <location>
        <begin position="1"/>
        <end position="79"/>
    </location>
</feature>
<gene>
    <name evidence="2" type="ORF">Zm00014a_031644</name>
</gene>
<dbReference type="AlphaFoldDB" id="A0A3L6EIV2"/>
<evidence type="ECO:0000313" key="2">
    <source>
        <dbReference type="EMBL" id="PWZ20403.1"/>
    </source>
</evidence>
<dbReference type="EMBL" id="NCVQ01000006">
    <property type="protein sequence ID" value="PWZ20403.1"/>
    <property type="molecule type" value="Genomic_DNA"/>
</dbReference>
<accession>A0A3L6EIV2</accession>
<evidence type="ECO:0000256" key="1">
    <source>
        <dbReference type="SAM" id="MobiDB-lite"/>
    </source>
</evidence>
<organism evidence="2">
    <name type="scientific">Zea mays</name>
    <name type="common">Maize</name>
    <dbReference type="NCBI Taxonomy" id="4577"/>
    <lineage>
        <taxon>Eukaryota</taxon>
        <taxon>Viridiplantae</taxon>
        <taxon>Streptophyta</taxon>
        <taxon>Embryophyta</taxon>
        <taxon>Tracheophyta</taxon>
        <taxon>Spermatophyta</taxon>
        <taxon>Magnoliopsida</taxon>
        <taxon>Liliopsida</taxon>
        <taxon>Poales</taxon>
        <taxon>Poaceae</taxon>
        <taxon>PACMAD clade</taxon>
        <taxon>Panicoideae</taxon>
        <taxon>Andropogonodae</taxon>
        <taxon>Andropogoneae</taxon>
        <taxon>Tripsacinae</taxon>
        <taxon>Zea</taxon>
    </lineage>
</organism>
<dbReference type="ExpressionAtlas" id="A0A3L6EIV2">
    <property type="expression patterns" value="baseline and differential"/>
</dbReference>
<comment type="caution">
    <text evidence="2">The sequence shown here is derived from an EMBL/GenBank/DDBJ whole genome shotgun (WGS) entry which is preliminary data.</text>
</comment>
<feature type="compositionally biased region" description="Low complexity" evidence="1">
    <location>
        <begin position="60"/>
        <end position="79"/>
    </location>
</feature>
<dbReference type="Proteomes" id="UP000251960">
    <property type="component" value="Chromosome 5"/>
</dbReference>
<protein>
    <submittedName>
        <fullName evidence="2">Uncharacterized protein</fullName>
    </submittedName>
</protein>